<feature type="compositionally biased region" description="Basic residues" evidence="1">
    <location>
        <begin position="113"/>
        <end position="122"/>
    </location>
</feature>
<comment type="caution">
    <text evidence="2">The sequence shown here is derived from an EMBL/GenBank/DDBJ whole genome shotgun (WGS) entry which is preliminary data.</text>
</comment>
<dbReference type="Proteomes" id="UP000574390">
    <property type="component" value="Unassembled WGS sequence"/>
</dbReference>
<dbReference type="EMBL" id="JABANM010011018">
    <property type="protein sequence ID" value="KAF4738386.1"/>
    <property type="molecule type" value="Genomic_DNA"/>
</dbReference>
<proteinExistence type="predicted"/>
<feature type="region of interest" description="Disordered" evidence="1">
    <location>
        <begin position="58"/>
        <end position="79"/>
    </location>
</feature>
<protein>
    <submittedName>
        <fullName evidence="2">Uncharacterized protein</fullName>
    </submittedName>
</protein>
<evidence type="ECO:0000313" key="3">
    <source>
        <dbReference type="Proteomes" id="UP000574390"/>
    </source>
</evidence>
<name>A0A7J6T1Q6_PEROL</name>
<accession>A0A7J6T1Q6</accession>
<evidence type="ECO:0000313" key="2">
    <source>
        <dbReference type="EMBL" id="KAF4738386.1"/>
    </source>
</evidence>
<sequence>MTIESNSDRALSRRKRTAGTIVAEGSVRETALEGNVIGCVTPLRASLDERPRPDMRMALKEDGGIKSGQSRSKKWLTEASRGSRDLVGAVGRRLESENRGSRKIERGLDQRRRERRDRRKGLGRGLDSAMGGLAAGFVEGALGFSGAERRPELGRELCKAQARGELGWREQVRKVSHQLLTGLRGWGKAHLLEGLSGLLKWEESR</sequence>
<organism evidence="2 3">
    <name type="scientific">Perkinsus olseni</name>
    <name type="common">Perkinsus atlanticus</name>
    <dbReference type="NCBI Taxonomy" id="32597"/>
    <lineage>
        <taxon>Eukaryota</taxon>
        <taxon>Sar</taxon>
        <taxon>Alveolata</taxon>
        <taxon>Perkinsozoa</taxon>
        <taxon>Perkinsea</taxon>
        <taxon>Perkinsida</taxon>
        <taxon>Perkinsidae</taxon>
        <taxon>Perkinsus</taxon>
    </lineage>
</organism>
<feature type="region of interest" description="Disordered" evidence="1">
    <location>
        <begin position="91"/>
        <end position="125"/>
    </location>
</feature>
<evidence type="ECO:0000256" key="1">
    <source>
        <dbReference type="SAM" id="MobiDB-lite"/>
    </source>
</evidence>
<feature type="non-terminal residue" evidence="2">
    <location>
        <position position="1"/>
    </location>
</feature>
<feature type="compositionally biased region" description="Basic and acidic residues" evidence="1">
    <location>
        <begin position="92"/>
        <end position="112"/>
    </location>
</feature>
<reference evidence="2 3" key="1">
    <citation type="submission" date="2020-04" db="EMBL/GenBank/DDBJ databases">
        <title>Perkinsus olseni comparative genomics.</title>
        <authorList>
            <person name="Bogema D.R."/>
        </authorList>
    </citation>
    <scope>NUCLEOTIDE SEQUENCE [LARGE SCALE GENOMIC DNA]</scope>
    <source>
        <strain evidence="2">ATCC PRA-205</strain>
    </source>
</reference>
<gene>
    <name evidence="2" type="ORF">FOZ62_013618</name>
</gene>
<dbReference type="AlphaFoldDB" id="A0A7J6T1Q6"/>